<keyword evidence="10" id="KW-0133">Cell shape</keyword>
<comment type="similarity">
    <text evidence="3">In the C-terminal section; belongs to the transferase hexapeptide repeat family.</text>
</comment>
<accession>E8N1V4</accession>
<dbReference type="Pfam" id="PF00132">
    <property type="entry name" value="Hexapep"/>
    <property type="match status" value="1"/>
</dbReference>
<evidence type="ECO:0000256" key="10">
    <source>
        <dbReference type="ARBA" id="ARBA00022960"/>
    </source>
</evidence>
<dbReference type="InterPro" id="IPR011004">
    <property type="entry name" value="Trimer_LpxA-like_sf"/>
</dbReference>
<name>E8N1V4_ANATU</name>
<dbReference type="Gene3D" id="2.160.10.10">
    <property type="entry name" value="Hexapeptide repeat proteins"/>
    <property type="match status" value="2"/>
</dbReference>
<sequence length="425" mass="47593">MLKIILRNPQHIVPFNEPARDLRIQNKPLWLLQRDVLAPYTTREIELPPGAPLPQVHEPCIVYRDNLFFDAPYMEAFISEARKRGKAVRAAFNASDPCFREHILPLSLSYTPAGNLYLADLWYYPNGPEPGAEPLVIDLLSREIGYYHIPLYMAPSQGDLVYQVPLRSLMAIDSWVHIFIADEVFGLFGRGARFEERLNRDLWFKLKVLGTALYEGRQLLRSSAVVQIGRNCVIDPDAIIHGPTTIGDNVTIGANAVIENCIIGDNVNISQGCQLMLSVVGDGTFLPFRASLFMTTVMENSLIAQNTCLQMCVVGRNTFIGAGSTWTDFNLLSAPIKARDGTGALRNSNRIVLGGCVGHNCRIGAGMLVYPARTIESDVVIFSTKERRVIDRDLYYEDSDHLRLPNAHLHPRLYPRPGEKGSETW</sequence>
<organism evidence="17 18">
    <name type="scientific">Anaerolinea thermophila (strain DSM 14523 / JCM 11388 / NBRC 100420 / UNI-1)</name>
    <dbReference type="NCBI Taxonomy" id="926569"/>
    <lineage>
        <taxon>Bacteria</taxon>
        <taxon>Bacillati</taxon>
        <taxon>Chloroflexota</taxon>
        <taxon>Anaerolineae</taxon>
        <taxon>Anaerolineales</taxon>
        <taxon>Anaerolineaceae</taxon>
        <taxon>Anaerolinea</taxon>
    </lineage>
</organism>
<dbReference type="GO" id="GO:0071555">
    <property type="term" value="P:cell wall organization"/>
    <property type="evidence" value="ECO:0007669"/>
    <property type="project" value="UniProtKB-KW"/>
</dbReference>
<comment type="catalytic activity">
    <reaction evidence="14">
        <text>alpha-D-glucosamine 1-phosphate + acetyl-CoA = N-acetyl-alpha-D-glucosamine 1-phosphate + CoA + H(+)</text>
        <dbReference type="Rhea" id="RHEA:13725"/>
        <dbReference type="ChEBI" id="CHEBI:15378"/>
        <dbReference type="ChEBI" id="CHEBI:57287"/>
        <dbReference type="ChEBI" id="CHEBI:57288"/>
        <dbReference type="ChEBI" id="CHEBI:57776"/>
        <dbReference type="ChEBI" id="CHEBI:58516"/>
        <dbReference type="EC" id="2.3.1.157"/>
    </reaction>
</comment>
<dbReference type="KEGG" id="atm:ANT_06750"/>
<comment type="function">
    <text evidence="16">Catalyzes the last two sequential reactions in the de novo biosynthetic pathway for UDP-N-acetylglucosamine (UDP-GlcNAc). The C-terminal domain catalyzes the transfer of acetyl group from acetyl coenzyme A to glucosamine-1-phosphate (GlcN-1-P) to produce N-acetylglucosamine-1-phosphate (GlcNAc-1-P), which is converted into UDP-GlcNAc by the transfer of uridine 5-monophosphate (from uridine 5-triphosphate), a reaction catalyzed by the N-terminal domain.</text>
</comment>
<evidence type="ECO:0000256" key="6">
    <source>
        <dbReference type="ARBA" id="ARBA00022679"/>
    </source>
</evidence>
<keyword evidence="18" id="KW-1185">Reference proteome</keyword>
<evidence type="ECO:0000313" key="17">
    <source>
        <dbReference type="EMBL" id="BAJ62709.1"/>
    </source>
</evidence>
<keyword evidence="7" id="KW-0548">Nucleotidyltransferase</keyword>
<dbReference type="InterPro" id="IPR001451">
    <property type="entry name" value="Hexapep"/>
</dbReference>
<keyword evidence="8" id="KW-0479">Metal-binding</keyword>
<dbReference type="AlphaFoldDB" id="E8N1V4"/>
<dbReference type="SUPFAM" id="SSF51161">
    <property type="entry name" value="Trimeric LpxA-like enzymes"/>
    <property type="match status" value="1"/>
</dbReference>
<dbReference type="GO" id="GO:0019134">
    <property type="term" value="F:glucosamine-1-phosphate N-acetyltransferase activity"/>
    <property type="evidence" value="ECO:0007669"/>
    <property type="project" value="UniProtKB-EC"/>
</dbReference>
<evidence type="ECO:0000256" key="12">
    <source>
        <dbReference type="ARBA" id="ARBA00023315"/>
    </source>
</evidence>
<dbReference type="PANTHER" id="PTHR43584:SF3">
    <property type="entry name" value="BIFUNCTIONAL PROTEIN GLMU"/>
    <property type="match status" value="1"/>
</dbReference>
<dbReference type="GO" id="GO:0046872">
    <property type="term" value="F:metal ion binding"/>
    <property type="evidence" value="ECO:0007669"/>
    <property type="project" value="UniProtKB-KW"/>
</dbReference>
<dbReference type="GO" id="GO:0009252">
    <property type="term" value="P:peptidoglycan biosynthetic process"/>
    <property type="evidence" value="ECO:0007669"/>
    <property type="project" value="UniProtKB-KW"/>
</dbReference>
<keyword evidence="11" id="KW-0573">Peptidoglycan synthesis</keyword>
<evidence type="ECO:0000256" key="15">
    <source>
        <dbReference type="ARBA" id="ARBA00048493"/>
    </source>
</evidence>
<evidence type="ECO:0000256" key="11">
    <source>
        <dbReference type="ARBA" id="ARBA00022984"/>
    </source>
</evidence>
<dbReference type="GO" id="GO:0003977">
    <property type="term" value="F:UDP-N-acetylglucosamine diphosphorylase activity"/>
    <property type="evidence" value="ECO:0007669"/>
    <property type="project" value="UniProtKB-EC"/>
</dbReference>
<evidence type="ECO:0000256" key="3">
    <source>
        <dbReference type="ARBA" id="ARBA00007707"/>
    </source>
</evidence>
<dbReference type="OrthoDB" id="9803036at2"/>
<evidence type="ECO:0000256" key="8">
    <source>
        <dbReference type="ARBA" id="ARBA00022723"/>
    </source>
</evidence>
<dbReference type="InterPro" id="IPR050065">
    <property type="entry name" value="GlmU-like"/>
</dbReference>
<dbReference type="RefSeq" id="WP_013559103.1">
    <property type="nucleotide sequence ID" value="NC_014960.1"/>
</dbReference>
<keyword evidence="5" id="KW-0963">Cytoplasm</keyword>
<comment type="subcellular location">
    <subcellularLocation>
        <location evidence="2">Cytoplasm</location>
    </subcellularLocation>
</comment>
<keyword evidence="6" id="KW-0808">Transferase</keyword>
<evidence type="ECO:0000256" key="4">
    <source>
        <dbReference type="ARBA" id="ARBA00007947"/>
    </source>
</evidence>
<protein>
    <recommendedName>
        <fullName evidence="19">Multidrug transporter</fullName>
    </recommendedName>
</protein>
<keyword evidence="9" id="KW-0460">Magnesium</keyword>
<evidence type="ECO:0000256" key="7">
    <source>
        <dbReference type="ARBA" id="ARBA00022695"/>
    </source>
</evidence>
<comment type="cofactor">
    <cofactor evidence="1">
        <name>Mg(2+)</name>
        <dbReference type="ChEBI" id="CHEBI:18420"/>
    </cofactor>
</comment>
<evidence type="ECO:0000256" key="2">
    <source>
        <dbReference type="ARBA" id="ARBA00004496"/>
    </source>
</evidence>
<comment type="similarity">
    <text evidence="4">In the N-terminal section; belongs to the N-acetylglucosamine-1-phosphate uridyltransferase family.</text>
</comment>
<keyword evidence="12" id="KW-0012">Acyltransferase</keyword>
<dbReference type="HOGENOM" id="CLU_587770_0_0_0"/>
<comment type="catalytic activity">
    <reaction evidence="15">
        <text>N-acetyl-alpha-D-glucosamine 1-phosphate + UTP + H(+) = UDP-N-acetyl-alpha-D-glucosamine + diphosphate</text>
        <dbReference type="Rhea" id="RHEA:13509"/>
        <dbReference type="ChEBI" id="CHEBI:15378"/>
        <dbReference type="ChEBI" id="CHEBI:33019"/>
        <dbReference type="ChEBI" id="CHEBI:46398"/>
        <dbReference type="ChEBI" id="CHEBI:57705"/>
        <dbReference type="ChEBI" id="CHEBI:57776"/>
        <dbReference type="EC" id="2.7.7.23"/>
    </reaction>
</comment>
<evidence type="ECO:0000256" key="5">
    <source>
        <dbReference type="ARBA" id="ARBA00022490"/>
    </source>
</evidence>
<dbReference type="GO" id="GO:0005737">
    <property type="term" value="C:cytoplasm"/>
    <property type="evidence" value="ECO:0007669"/>
    <property type="project" value="UniProtKB-SubCell"/>
</dbReference>
<evidence type="ECO:0000256" key="13">
    <source>
        <dbReference type="ARBA" id="ARBA00023316"/>
    </source>
</evidence>
<evidence type="ECO:0000256" key="9">
    <source>
        <dbReference type="ARBA" id="ARBA00022842"/>
    </source>
</evidence>
<dbReference type="STRING" id="926569.ANT_06750"/>
<dbReference type="InParanoid" id="E8N1V4"/>
<keyword evidence="13" id="KW-0961">Cell wall biogenesis/degradation</keyword>
<reference evidence="17 18" key="1">
    <citation type="submission" date="2010-12" db="EMBL/GenBank/DDBJ databases">
        <title>Whole genome sequence of Anaerolinea thermophila UNI-1.</title>
        <authorList>
            <person name="Narita-Yamada S."/>
            <person name="Kishi E."/>
            <person name="Watanabe Y."/>
            <person name="Takasaki K."/>
            <person name="Ankai A."/>
            <person name="Oguchi A."/>
            <person name="Fukui S."/>
            <person name="Takahashi M."/>
            <person name="Yashiro I."/>
            <person name="Hosoyama A."/>
            <person name="Sekiguchi Y."/>
            <person name="Hanada S."/>
            <person name="Fujita N."/>
        </authorList>
    </citation>
    <scope>NUCLEOTIDE SEQUENCE [LARGE SCALE GENOMIC DNA]</scope>
    <source>
        <strain evidence="18">DSM 14523 / JCM 11388 / NBRC 100420 / UNI-1</strain>
    </source>
</reference>
<evidence type="ECO:0000313" key="18">
    <source>
        <dbReference type="Proteomes" id="UP000008922"/>
    </source>
</evidence>
<evidence type="ECO:0000256" key="14">
    <source>
        <dbReference type="ARBA" id="ARBA00048247"/>
    </source>
</evidence>
<proteinExistence type="inferred from homology"/>
<dbReference type="Proteomes" id="UP000008922">
    <property type="component" value="Chromosome"/>
</dbReference>
<evidence type="ECO:0000256" key="1">
    <source>
        <dbReference type="ARBA" id="ARBA00001946"/>
    </source>
</evidence>
<dbReference type="PANTHER" id="PTHR43584">
    <property type="entry name" value="NUCLEOTIDYL TRANSFERASE"/>
    <property type="match status" value="1"/>
</dbReference>
<evidence type="ECO:0008006" key="19">
    <source>
        <dbReference type="Google" id="ProtNLM"/>
    </source>
</evidence>
<gene>
    <name evidence="17" type="ordered locus">ANT_06750</name>
</gene>
<dbReference type="GO" id="GO:0008360">
    <property type="term" value="P:regulation of cell shape"/>
    <property type="evidence" value="ECO:0007669"/>
    <property type="project" value="UniProtKB-KW"/>
</dbReference>
<dbReference type="eggNOG" id="COG1207">
    <property type="taxonomic scope" value="Bacteria"/>
</dbReference>
<evidence type="ECO:0000256" key="16">
    <source>
        <dbReference type="ARBA" id="ARBA00049628"/>
    </source>
</evidence>
<dbReference type="EMBL" id="AP012029">
    <property type="protein sequence ID" value="BAJ62709.1"/>
    <property type="molecule type" value="Genomic_DNA"/>
</dbReference>